<dbReference type="SUPFAM" id="SSF46992">
    <property type="entry name" value="Ribosomal protein S20"/>
    <property type="match status" value="1"/>
</dbReference>
<dbReference type="InterPro" id="IPR002583">
    <property type="entry name" value="Ribosomal_bS20"/>
</dbReference>
<dbReference type="NCBIfam" id="TIGR00029">
    <property type="entry name" value="S20"/>
    <property type="match status" value="1"/>
</dbReference>
<gene>
    <name evidence="8" type="ORF">UU49_C0022G0003</name>
</gene>
<dbReference type="EMBL" id="LCAV01000022">
    <property type="protein sequence ID" value="KKR97919.1"/>
    <property type="molecule type" value="Genomic_DNA"/>
</dbReference>
<evidence type="ECO:0000256" key="3">
    <source>
        <dbReference type="ARBA" id="ARBA00022884"/>
    </source>
</evidence>
<dbReference type="STRING" id="1619048.UU49_C0022G0003"/>
<keyword evidence="2" id="KW-0699">rRNA-binding</keyword>
<dbReference type="GO" id="GO:0006412">
    <property type="term" value="P:translation"/>
    <property type="evidence" value="ECO:0007669"/>
    <property type="project" value="InterPro"/>
</dbReference>
<protein>
    <recommendedName>
        <fullName evidence="6">Small ribosomal subunit protein bS20</fullName>
    </recommendedName>
    <alternativeName>
        <fullName evidence="7">30S ribosomal protein S20</fullName>
    </alternativeName>
</protein>
<evidence type="ECO:0000256" key="2">
    <source>
        <dbReference type="ARBA" id="ARBA00022730"/>
    </source>
</evidence>
<evidence type="ECO:0000256" key="6">
    <source>
        <dbReference type="ARBA" id="ARBA00035136"/>
    </source>
</evidence>
<evidence type="ECO:0000256" key="5">
    <source>
        <dbReference type="ARBA" id="ARBA00023274"/>
    </source>
</evidence>
<evidence type="ECO:0000256" key="1">
    <source>
        <dbReference type="ARBA" id="ARBA00007634"/>
    </source>
</evidence>
<dbReference type="Proteomes" id="UP000034108">
    <property type="component" value="Unassembled WGS sequence"/>
</dbReference>
<keyword evidence="3" id="KW-0694">RNA-binding</keyword>
<comment type="caution">
    <text evidence="8">The sequence shown here is derived from an EMBL/GenBank/DDBJ whole genome shotgun (WGS) entry which is preliminary data.</text>
</comment>
<reference evidence="8 9" key="1">
    <citation type="journal article" date="2015" name="Nature">
        <title>rRNA introns, odd ribosomes, and small enigmatic genomes across a large radiation of phyla.</title>
        <authorList>
            <person name="Brown C.T."/>
            <person name="Hug L.A."/>
            <person name="Thomas B.C."/>
            <person name="Sharon I."/>
            <person name="Castelle C.J."/>
            <person name="Singh A."/>
            <person name="Wilkins M.J."/>
            <person name="Williams K.H."/>
            <person name="Banfield J.F."/>
        </authorList>
    </citation>
    <scope>NUCLEOTIDE SEQUENCE [LARGE SCALE GENOMIC DNA]</scope>
</reference>
<proteinExistence type="inferred from homology"/>
<dbReference type="PANTHER" id="PTHR33398:SF1">
    <property type="entry name" value="SMALL RIBOSOMAL SUBUNIT PROTEIN BS20C"/>
    <property type="match status" value="1"/>
</dbReference>
<organism evidence="8 9">
    <name type="scientific">Candidatus Magasanikbacteria bacterium GW2011_GWC2_41_17</name>
    <dbReference type="NCBI Taxonomy" id="1619048"/>
    <lineage>
        <taxon>Bacteria</taxon>
        <taxon>Candidatus Magasanikiibacteriota</taxon>
    </lineage>
</organism>
<keyword evidence="4 8" id="KW-0689">Ribosomal protein</keyword>
<accession>A0A0G0VAG9</accession>
<dbReference type="Gene3D" id="1.20.58.110">
    <property type="entry name" value="Ribosomal protein S20"/>
    <property type="match status" value="1"/>
</dbReference>
<evidence type="ECO:0000256" key="7">
    <source>
        <dbReference type="ARBA" id="ARBA00035343"/>
    </source>
</evidence>
<evidence type="ECO:0000313" key="8">
    <source>
        <dbReference type="EMBL" id="KKR97919.1"/>
    </source>
</evidence>
<dbReference type="InterPro" id="IPR036510">
    <property type="entry name" value="Ribosomal_bS20_sf"/>
</dbReference>
<evidence type="ECO:0000256" key="4">
    <source>
        <dbReference type="ARBA" id="ARBA00022980"/>
    </source>
</evidence>
<dbReference type="GO" id="GO:0003735">
    <property type="term" value="F:structural constituent of ribosome"/>
    <property type="evidence" value="ECO:0007669"/>
    <property type="project" value="InterPro"/>
</dbReference>
<dbReference type="PANTHER" id="PTHR33398">
    <property type="entry name" value="30S RIBOSOMAL PROTEIN S20"/>
    <property type="match status" value="1"/>
</dbReference>
<evidence type="ECO:0000313" key="9">
    <source>
        <dbReference type="Proteomes" id="UP000034108"/>
    </source>
</evidence>
<dbReference type="Pfam" id="PF01649">
    <property type="entry name" value="Ribosomal_S20p"/>
    <property type="match status" value="1"/>
</dbReference>
<name>A0A0G0VAG9_9BACT</name>
<dbReference type="AlphaFoldDB" id="A0A0G0VAG9"/>
<dbReference type="GO" id="GO:0015935">
    <property type="term" value="C:small ribosomal subunit"/>
    <property type="evidence" value="ECO:0007669"/>
    <property type="project" value="TreeGrafter"/>
</dbReference>
<comment type="similarity">
    <text evidence="1">Belongs to the bacterial ribosomal protein bS20 family.</text>
</comment>
<dbReference type="GO" id="GO:0070181">
    <property type="term" value="F:small ribosomal subunit rRNA binding"/>
    <property type="evidence" value="ECO:0007669"/>
    <property type="project" value="TreeGrafter"/>
</dbReference>
<sequence length="87" mass="9761">MPNKPAAIKALRQTKKATAKHEKIKAGLDLLMRKIIKALQVKAKDELKKLAVEWQKACDKAVKGNVLKKNTANRMKSRLMAKINAIK</sequence>
<keyword evidence="5" id="KW-0687">Ribonucleoprotein</keyword>